<organism evidence="1">
    <name type="scientific">uncultured Caudovirales phage</name>
    <dbReference type="NCBI Taxonomy" id="2100421"/>
    <lineage>
        <taxon>Viruses</taxon>
        <taxon>Duplodnaviria</taxon>
        <taxon>Heunggongvirae</taxon>
        <taxon>Uroviricota</taxon>
        <taxon>Caudoviricetes</taxon>
        <taxon>Peduoviridae</taxon>
        <taxon>Maltschvirus</taxon>
        <taxon>Maltschvirus maltsch</taxon>
    </lineage>
</organism>
<sequence>METTVIKKELYKQKPIAKLKFIRLGVAYYSAPIEHGSKTVDIEFQVPVTDMGDTDFTPLMDAKLLNRYITNL</sequence>
<reference evidence="1" key="1">
    <citation type="submission" date="2020-05" db="EMBL/GenBank/DDBJ databases">
        <authorList>
            <person name="Chiriac C."/>
            <person name="Salcher M."/>
            <person name="Ghai R."/>
            <person name="Kavagutti S V."/>
        </authorList>
    </citation>
    <scope>NUCLEOTIDE SEQUENCE</scope>
</reference>
<accession>A0A6J5PS92</accession>
<dbReference type="EMBL" id="LR797195">
    <property type="protein sequence ID" value="CAB4193055.1"/>
    <property type="molecule type" value="Genomic_DNA"/>
</dbReference>
<evidence type="ECO:0000313" key="2">
    <source>
        <dbReference type="EMBL" id="CAB4193055.1"/>
    </source>
</evidence>
<proteinExistence type="predicted"/>
<evidence type="ECO:0000313" key="1">
    <source>
        <dbReference type="EMBL" id="CAB4174523.1"/>
    </source>
</evidence>
<name>A0A6J5PS92_9CAUD</name>
<dbReference type="EMBL" id="LR796916">
    <property type="protein sequence ID" value="CAB4174523.1"/>
    <property type="molecule type" value="Genomic_DNA"/>
</dbReference>
<gene>
    <name evidence="2" type="ORF">UFOVP1247_12</name>
    <name evidence="1" type="ORF">UFOVP970_52</name>
</gene>
<protein>
    <submittedName>
        <fullName evidence="1">Uncharacterized protein</fullName>
    </submittedName>
</protein>